<dbReference type="GeneID" id="70134030"/>
<keyword evidence="4" id="KW-1185">Reference proteome</keyword>
<dbReference type="GO" id="GO:0003677">
    <property type="term" value="F:DNA binding"/>
    <property type="evidence" value="ECO:0007669"/>
    <property type="project" value="InterPro"/>
</dbReference>
<dbReference type="Gene3D" id="4.10.240.10">
    <property type="entry name" value="Zn(2)-C6 fungal-type DNA-binding domain"/>
    <property type="match status" value="1"/>
</dbReference>
<reference evidence="3" key="1">
    <citation type="journal article" date="2021" name="Nat. Commun.">
        <title>Genetic determinants of endophytism in the Arabidopsis root mycobiome.</title>
        <authorList>
            <person name="Mesny F."/>
            <person name="Miyauchi S."/>
            <person name="Thiergart T."/>
            <person name="Pickel B."/>
            <person name="Atanasova L."/>
            <person name="Karlsson M."/>
            <person name="Huettel B."/>
            <person name="Barry K.W."/>
            <person name="Haridas S."/>
            <person name="Chen C."/>
            <person name="Bauer D."/>
            <person name="Andreopoulos W."/>
            <person name="Pangilinan J."/>
            <person name="LaButti K."/>
            <person name="Riley R."/>
            <person name="Lipzen A."/>
            <person name="Clum A."/>
            <person name="Drula E."/>
            <person name="Henrissat B."/>
            <person name="Kohler A."/>
            <person name="Grigoriev I.V."/>
            <person name="Martin F.M."/>
            <person name="Hacquard S."/>
        </authorList>
    </citation>
    <scope>NUCLEOTIDE SEQUENCE</scope>
    <source>
        <strain evidence="3">MPI-SDFR-AT-0073</strain>
    </source>
</reference>
<protein>
    <submittedName>
        <fullName evidence="3">C6 transcription factor</fullName>
    </submittedName>
</protein>
<comment type="caution">
    <text evidence="3">The sequence shown here is derived from an EMBL/GenBank/DDBJ whole genome shotgun (WGS) entry which is preliminary data.</text>
</comment>
<dbReference type="InterPro" id="IPR036864">
    <property type="entry name" value="Zn2-C6_fun-type_DNA-bd_sf"/>
</dbReference>
<dbReference type="OrthoDB" id="2943660at2759"/>
<organism evidence="3 4">
    <name type="scientific">Truncatella angustata</name>
    <dbReference type="NCBI Taxonomy" id="152316"/>
    <lineage>
        <taxon>Eukaryota</taxon>
        <taxon>Fungi</taxon>
        <taxon>Dikarya</taxon>
        <taxon>Ascomycota</taxon>
        <taxon>Pezizomycotina</taxon>
        <taxon>Sordariomycetes</taxon>
        <taxon>Xylariomycetidae</taxon>
        <taxon>Amphisphaeriales</taxon>
        <taxon>Sporocadaceae</taxon>
        <taxon>Truncatella</taxon>
    </lineage>
</organism>
<proteinExistence type="predicted"/>
<dbReference type="AlphaFoldDB" id="A0A9P8RJE7"/>
<accession>A0A9P8RJE7</accession>
<dbReference type="EMBL" id="JAGPXC010000009">
    <property type="protein sequence ID" value="KAH6647133.1"/>
    <property type="molecule type" value="Genomic_DNA"/>
</dbReference>
<dbReference type="PANTHER" id="PTHR47256:SF1">
    <property type="entry name" value="ZN(II)2CYS6 TRANSCRIPTION FACTOR (EUROFUNG)"/>
    <property type="match status" value="1"/>
</dbReference>
<dbReference type="RefSeq" id="XP_045953647.1">
    <property type="nucleotide sequence ID" value="XM_046105139.1"/>
</dbReference>
<dbReference type="PANTHER" id="PTHR47256">
    <property type="entry name" value="ZN(II)2CYS6 TRANSCRIPTION FACTOR (EUROFUNG)-RELATED"/>
    <property type="match status" value="1"/>
</dbReference>
<evidence type="ECO:0000256" key="1">
    <source>
        <dbReference type="ARBA" id="ARBA00023242"/>
    </source>
</evidence>
<name>A0A9P8RJE7_9PEZI</name>
<dbReference type="CDD" id="cd12148">
    <property type="entry name" value="fungal_TF_MHR"/>
    <property type="match status" value="1"/>
</dbReference>
<dbReference type="GO" id="GO:0006351">
    <property type="term" value="P:DNA-templated transcription"/>
    <property type="evidence" value="ECO:0007669"/>
    <property type="project" value="InterPro"/>
</dbReference>
<feature type="domain" description="Xylanolytic transcriptional activator regulatory" evidence="2">
    <location>
        <begin position="163"/>
        <end position="418"/>
    </location>
</feature>
<evidence type="ECO:0000313" key="4">
    <source>
        <dbReference type="Proteomes" id="UP000758603"/>
    </source>
</evidence>
<evidence type="ECO:0000259" key="2">
    <source>
        <dbReference type="Pfam" id="PF04082"/>
    </source>
</evidence>
<dbReference type="GO" id="GO:0000981">
    <property type="term" value="F:DNA-binding transcription factor activity, RNA polymerase II-specific"/>
    <property type="evidence" value="ECO:0007669"/>
    <property type="project" value="InterPro"/>
</dbReference>
<dbReference type="Proteomes" id="UP000758603">
    <property type="component" value="Unassembled WGS sequence"/>
</dbReference>
<evidence type="ECO:0000313" key="3">
    <source>
        <dbReference type="EMBL" id="KAH6647133.1"/>
    </source>
</evidence>
<dbReference type="Pfam" id="PF04082">
    <property type="entry name" value="Fungal_trans"/>
    <property type="match status" value="1"/>
</dbReference>
<sequence>MDRRLPRLLPAAEAGVTAESPHSAANFVKCDGRRPACHNCSSGKPNIKCNYALSETEEARALSRGTVLRELHELFDLLQRAPEAEAQELLGRIRVTQDPISVMRSVQGIHILNSDARAALRSGELDPRLQAINANALEHSLMKVRSRPWTVVADDGIVSEMITSFFMWDDSFFYPFIDREALLEDMHAGDPERANYCSPFLVNAIYATRCFTSRNAKAYSAILRKDIGDQFLMEAKRLLDLEGGRPSLPTVQGLALMFTLSAYRGTDRAGMMYRYAAYEMLKRLDLEKTFMQIWTDPSKNRQKQIIAKALWGIFCFESIVAFVYLQQSLVQAPQVARFFPVETMSPALVDCNLDLLGNAHTTSSRSPPFVSNILDFTCDLSVHLYDLMAWNAEAPGMIGTIEDLDQRLRLHQQLRQWRETLPCNLRHEVNFTPQTCFLSIYLNELFIAILRPLQPDIIFDGKSSVKDLCIQYAISDLANMKKYVNNFSLNAYSCMVCCGAYNGLLTLSSHLYDRKTHIPFTTACAIIRATARDFPMARFILQAIKALCWTLKMPILPAAMQYLENLGAGKESLRDVPLAFALPQADAVRELLSDDDSDGQQLCSEMGVLLSKWSSLSIE</sequence>
<dbReference type="InterPro" id="IPR007219">
    <property type="entry name" value="XnlR_reg_dom"/>
</dbReference>
<dbReference type="InterPro" id="IPR053187">
    <property type="entry name" value="Notoamide_regulator"/>
</dbReference>
<gene>
    <name evidence="3" type="ORF">BKA67DRAFT_595230</name>
</gene>
<dbReference type="GO" id="GO:0008270">
    <property type="term" value="F:zinc ion binding"/>
    <property type="evidence" value="ECO:0007669"/>
    <property type="project" value="InterPro"/>
</dbReference>
<keyword evidence="1" id="KW-0539">Nucleus</keyword>